<feature type="transmembrane region" description="Helical" evidence="1">
    <location>
        <begin position="196"/>
        <end position="218"/>
    </location>
</feature>
<dbReference type="InterPro" id="IPR036097">
    <property type="entry name" value="HisK_dim/P_sf"/>
</dbReference>
<dbReference type="InterPro" id="IPR005467">
    <property type="entry name" value="His_kinase_dom"/>
</dbReference>
<dbReference type="CDD" id="cd00075">
    <property type="entry name" value="HATPase"/>
    <property type="match status" value="1"/>
</dbReference>
<feature type="transmembrane region" description="Helical" evidence="1">
    <location>
        <begin position="167"/>
        <end position="189"/>
    </location>
</feature>
<dbReference type="EMBL" id="PDKK01000007">
    <property type="protein sequence ID" value="RXK05241.1"/>
    <property type="molecule type" value="Genomic_DNA"/>
</dbReference>
<dbReference type="PROSITE" id="PS50109">
    <property type="entry name" value="HIS_KIN"/>
    <property type="match status" value="1"/>
</dbReference>
<keyword evidence="1" id="KW-0472">Membrane</keyword>
<dbReference type="GO" id="GO:0000155">
    <property type="term" value="F:phosphorelay sensor kinase activity"/>
    <property type="evidence" value="ECO:0007669"/>
    <property type="project" value="InterPro"/>
</dbReference>
<sequence length="604" mass="71075">MRFLLLFVVLFLFNLKAIDISPSTVPIYKEIGLSYNIENLNEALNDPSKFQEIKRFRRILHRNKDNNLWMKLDLENNSSTPLDRIFLFRWERASINFYVVHGSKTILKENINNNKYIKKSSIFTIPAYDKVTIYIHAETKKILDQFSYMYIIDKNSVDDFIISKERLYHNGLFFGILLTMAMYSFFMYLSMKDKGYLYLGLYQTWVIIVTSDLFQYFFILLKDYPNLGNFFLKEMVSYSMMLFSIIFTKEFLNTKRDMPKLNLFLNFTMVLLIPLTEIHSSIDYSSFLYVVYVMAGIYAFTHKNYSALFYTLGFLGFTIYLIVLNISKLLMLDFYFEFLYAKQIFTCIESFALTMALYLKIRSIIEEREQAKQEYIKQEKIMLTQSKFATMGEMIASIAHQWRQPLNHLTMILANLQLAFETNKLTNNYLNKKVNEANLQLKYMSNTIEDFSSFFSKKGIVERFKLEDVCKYSLDLIDNRCKKYSIKVFLDINNFDYYESYKNELIQILIIVLNNAIDALMQNSVENRRIDIMIEQNKIIISDNAGGIPENILPYIFDPYFSTKDKKFGTGLGLYTAKILANNLLKGKITVENGHDGAIFIIEI</sequence>
<dbReference type="Proteomes" id="UP000289758">
    <property type="component" value="Unassembled WGS sequence"/>
</dbReference>
<feature type="transmembrane region" description="Helical" evidence="1">
    <location>
        <begin position="230"/>
        <end position="248"/>
    </location>
</feature>
<dbReference type="PANTHER" id="PTHR43065:SF42">
    <property type="entry name" value="TWO-COMPONENT SENSOR PPRA"/>
    <property type="match status" value="1"/>
</dbReference>
<evidence type="ECO:0000313" key="4">
    <source>
        <dbReference type="Proteomes" id="UP000289758"/>
    </source>
</evidence>
<feature type="domain" description="Histidine kinase" evidence="2">
    <location>
        <begin position="397"/>
        <end position="604"/>
    </location>
</feature>
<keyword evidence="1" id="KW-1133">Transmembrane helix</keyword>
<feature type="transmembrane region" description="Helical" evidence="1">
    <location>
        <begin position="307"/>
        <end position="326"/>
    </location>
</feature>
<dbReference type="InterPro" id="IPR036890">
    <property type="entry name" value="HATPase_C_sf"/>
</dbReference>
<dbReference type="SUPFAM" id="SSF47384">
    <property type="entry name" value="Homodimeric domain of signal transducing histidine kinase"/>
    <property type="match status" value="1"/>
</dbReference>
<name>A0A4Q1AKL1_9BACT</name>
<evidence type="ECO:0000256" key="1">
    <source>
        <dbReference type="SAM" id="Phobius"/>
    </source>
</evidence>
<evidence type="ECO:0000313" key="3">
    <source>
        <dbReference type="EMBL" id="RXK05241.1"/>
    </source>
</evidence>
<reference evidence="3 4" key="1">
    <citation type="submission" date="2017-10" db="EMBL/GenBank/DDBJ databases">
        <title>Genomics of the genus Arcobacter.</title>
        <authorList>
            <person name="Perez-Cataluna A."/>
            <person name="Figueras M.J."/>
        </authorList>
    </citation>
    <scope>NUCLEOTIDE SEQUENCE [LARGE SCALE GENOMIC DNA]</scope>
    <source>
        <strain evidence="3 4">CECT 8441</strain>
    </source>
</reference>
<keyword evidence="4" id="KW-1185">Reference proteome</keyword>
<feature type="transmembrane region" description="Helical" evidence="1">
    <location>
        <begin position="282"/>
        <end position="300"/>
    </location>
</feature>
<dbReference type="Gene3D" id="1.10.287.130">
    <property type="match status" value="1"/>
</dbReference>
<gene>
    <name evidence="3" type="ORF">CRV07_09505</name>
</gene>
<comment type="caution">
    <text evidence="3">The sequence shown here is derived from an EMBL/GenBank/DDBJ whole genome shotgun (WGS) entry which is preliminary data.</text>
</comment>
<dbReference type="Pfam" id="PF02518">
    <property type="entry name" value="HATPase_c"/>
    <property type="match status" value="1"/>
</dbReference>
<dbReference type="PANTHER" id="PTHR43065">
    <property type="entry name" value="SENSOR HISTIDINE KINASE"/>
    <property type="match status" value="1"/>
</dbReference>
<dbReference type="InterPro" id="IPR011623">
    <property type="entry name" value="7TMR_DISM_rcpt_extracell_dom1"/>
</dbReference>
<dbReference type="AlphaFoldDB" id="A0A4Q1AKL1"/>
<evidence type="ECO:0000259" key="2">
    <source>
        <dbReference type="PROSITE" id="PS50109"/>
    </source>
</evidence>
<dbReference type="SMART" id="SM00387">
    <property type="entry name" value="HATPase_c"/>
    <property type="match status" value="1"/>
</dbReference>
<protein>
    <recommendedName>
        <fullName evidence="2">Histidine kinase domain-containing protein</fullName>
    </recommendedName>
</protein>
<proteinExistence type="predicted"/>
<dbReference type="OrthoDB" id="9780487at2"/>
<organism evidence="3 4">
    <name type="scientific">Halarcobacter ebronensis</name>
    <dbReference type="NCBI Taxonomy" id="1462615"/>
    <lineage>
        <taxon>Bacteria</taxon>
        <taxon>Pseudomonadati</taxon>
        <taxon>Campylobacterota</taxon>
        <taxon>Epsilonproteobacteria</taxon>
        <taxon>Campylobacterales</taxon>
        <taxon>Arcobacteraceae</taxon>
        <taxon>Halarcobacter</taxon>
    </lineage>
</organism>
<dbReference type="SUPFAM" id="SSF55874">
    <property type="entry name" value="ATPase domain of HSP90 chaperone/DNA topoisomerase II/histidine kinase"/>
    <property type="match status" value="1"/>
</dbReference>
<accession>A0A4Q1AKL1</accession>
<dbReference type="Gene3D" id="3.30.565.10">
    <property type="entry name" value="Histidine kinase-like ATPase, C-terminal domain"/>
    <property type="match status" value="1"/>
</dbReference>
<dbReference type="InterPro" id="IPR003594">
    <property type="entry name" value="HATPase_dom"/>
</dbReference>
<dbReference type="Pfam" id="PF07695">
    <property type="entry name" value="7TMR-DISM_7TM"/>
    <property type="match status" value="1"/>
</dbReference>
<feature type="transmembrane region" description="Helical" evidence="1">
    <location>
        <begin position="260"/>
        <end position="276"/>
    </location>
</feature>
<keyword evidence="1" id="KW-0812">Transmembrane</keyword>
<dbReference type="RefSeq" id="WP_129087457.1">
    <property type="nucleotide sequence ID" value="NZ_CP053836.1"/>
</dbReference>